<feature type="compositionally biased region" description="Basic and acidic residues" evidence="1">
    <location>
        <begin position="234"/>
        <end position="244"/>
    </location>
</feature>
<gene>
    <name evidence="2" type="ORF">A3G00_03235</name>
</gene>
<reference evidence="2 3" key="1">
    <citation type="journal article" date="2016" name="Nat. Commun.">
        <title>Thousands of microbial genomes shed light on interconnected biogeochemical processes in an aquifer system.</title>
        <authorList>
            <person name="Anantharaman K."/>
            <person name="Brown C.T."/>
            <person name="Hug L.A."/>
            <person name="Sharon I."/>
            <person name="Castelle C.J."/>
            <person name="Probst A.J."/>
            <person name="Thomas B.C."/>
            <person name="Singh A."/>
            <person name="Wilkins M.J."/>
            <person name="Karaoz U."/>
            <person name="Brodie E.L."/>
            <person name="Williams K.H."/>
            <person name="Hubbard S.S."/>
            <person name="Banfield J.F."/>
        </authorList>
    </citation>
    <scope>NUCLEOTIDE SEQUENCE [LARGE SCALE GENOMIC DNA]</scope>
</reference>
<evidence type="ECO:0000256" key="1">
    <source>
        <dbReference type="SAM" id="MobiDB-lite"/>
    </source>
</evidence>
<dbReference type="AlphaFoldDB" id="A0A1F6MW58"/>
<evidence type="ECO:0000313" key="2">
    <source>
        <dbReference type="EMBL" id="OGH75730.1"/>
    </source>
</evidence>
<proteinExistence type="predicted"/>
<feature type="region of interest" description="Disordered" evidence="1">
    <location>
        <begin position="231"/>
        <end position="286"/>
    </location>
</feature>
<comment type="caution">
    <text evidence="2">The sequence shown here is derived from an EMBL/GenBank/DDBJ whole genome shotgun (WGS) entry which is preliminary data.</text>
</comment>
<evidence type="ECO:0000313" key="3">
    <source>
        <dbReference type="Proteomes" id="UP000178347"/>
    </source>
</evidence>
<organism evidence="2 3">
    <name type="scientific">Candidatus Magasanikbacteria bacterium RIFCSPLOWO2_12_FULL_43_12</name>
    <dbReference type="NCBI Taxonomy" id="1798692"/>
    <lineage>
        <taxon>Bacteria</taxon>
        <taxon>Candidatus Magasanikiibacteriota</taxon>
    </lineage>
</organism>
<dbReference type="STRING" id="1798692.A3G00_03235"/>
<dbReference type="EMBL" id="MFQN01000003">
    <property type="protein sequence ID" value="OGH75730.1"/>
    <property type="molecule type" value="Genomic_DNA"/>
</dbReference>
<accession>A0A1F6MW58</accession>
<dbReference type="Proteomes" id="UP000178347">
    <property type="component" value="Unassembled WGS sequence"/>
</dbReference>
<name>A0A1F6MW58_9BACT</name>
<sequence>MPNQPTILVKKSDGTSVRMSWDEFGVYRTQNTINKTQSASVEIAKPKIINPKAEVRELGSNLPAKIGEEAVATAAPVKDIFVDEAKYVRTVKSKTQNTINKTQRVDDIMQETDNKKQKNSEVKAWTREDNKSLLEDSADEAMKIKAVNVLPDKRGDLYDLFVKEIRFPVKDEMRGRLNSLVVSFVKGVRNEEQMRGYLQRNEAEGGLGFSEEQTAAVIAAIKKIWHLANTPPLREPEGSLEPRRPTPLRDGSSKIPSSEEGDGGVRIHSQTFSVSPAGGSDGVANKLPPRRRAGEVLGINTKPLVQDVVPPKVEPAEKVSLGPIDEIATMTLTDFRRLATGGIDSIQVLRGKFSALRKESVIIYLQALDAWFSSPVYKDYQNLIKRAVNERRKLTEVVGESGIKFEEFERIAEVGKTI</sequence>
<protein>
    <submittedName>
        <fullName evidence="2">Uncharacterized protein</fullName>
    </submittedName>
</protein>